<name>A0A0K0DPZ3_ANGCA</name>
<proteinExistence type="predicted"/>
<evidence type="ECO:0000313" key="4">
    <source>
        <dbReference type="WBParaSite" id="ACAC_0001383201-mRNA-1"/>
    </source>
</evidence>
<evidence type="ECO:0000256" key="1">
    <source>
        <dbReference type="SAM" id="Coils"/>
    </source>
</evidence>
<reference evidence="4" key="2">
    <citation type="submission" date="2017-02" db="UniProtKB">
        <authorList>
            <consortium name="WormBaseParasite"/>
        </authorList>
    </citation>
    <scope>IDENTIFICATION</scope>
</reference>
<reference evidence="3" key="1">
    <citation type="submission" date="2012-09" db="EMBL/GenBank/DDBJ databases">
        <authorList>
            <person name="Martin A.A."/>
        </authorList>
    </citation>
    <scope>NUCLEOTIDE SEQUENCE</scope>
</reference>
<dbReference type="GO" id="GO:0007266">
    <property type="term" value="P:Rho protein signal transduction"/>
    <property type="evidence" value="ECO:0007669"/>
    <property type="project" value="TreeGrafter"/>
</dbReference>
<keyword evidence="1" id="KW-0175">Coiled coil</keyword>
<dbReference type="GO" id="GO:0005634">
    <property type="term" value="C:nucleus"/>
    <property type="evidence" value="ECO:0007669"/>
    <property type="project" value="TreeGrafter"/>
</dbReference>
<dbReference type="AlphaFoldDB" id="A0A0K0DPZ3"/>
<sequence length="191" mass="21870">MVPNVADSVSHSSEDSRKVIQLYAALNAEKQGYISVSLNEMLNLLEQMERLRVAWKAAEEKAMYYEQSHAKVTMELESVSAQLRRCNAELKDARAQVVSQLDEVVALRADNEELLQRFQIVKEVLKSDIEQLPPESRNQLAFLRNPDLGRSNSKRVARRLYMEEEETGEAMEHDFSENTLDTMDDDIGHGR</sequence>
<dbReference type="Proteomes" id="UP000035642">
    <property type="component" value="Unassembled WGS sequence"/>
</dbReference>
<dbReference type="PANTHER" id="PTHR46199">
    <property type="entry name" value="RAC GTPASE-ACTIVATING PROTEIN 1"/>
    <property type="match status" value="1"/>
</dbReference>
<dbReference type="GO" id="GO:0051256">
    <property type="term" value="P:mitotic spindle midzone assembly"/>
    <property type="evidence" value="ECO:0007669"/>
    <property type="project" value="TreeGrafter"/>
</dbReference>
<dbReference type="GO" id="GO:0005096">
    <property type="term" value="F:GTPase activator activity"/>
    <property type="evidence" value="ECO:0007669"/>
    <property type="project" value="TreeGrafter"/>
</dbReference>
<protein>
    <submittedName>
        <fullName evidence="4">HAP1 N-terminal domain-containing protein</fullName>
    </submittedName>
</protein>
<feature type="coiled-coil region" evidence="1">
    <location>
        <begin position="41"/>
        <end position="103"/>
    </location>
</feature>
<dbReference type="GO" id="GO:0097149">
    <property type="term" value="C:centralspindlin complex"/>
    <property type="evidence" value="ECO:0007669"/>
    <property type="project" value="TreeGrafter"/>
</dbReference>
<dbReference type="STRING" id="6313.A0A0K0DPZ3"/>
<evidence type="ECO:0000256" key="2">
    <source>
        <dbReference type="SAM" id="MobiDB-lite"/>
    </source>
</evidence>
<feature type="region of interest" description="Disordered" evidence="2">
    <location>
        <begin position="164"/>
        <end position="191"/>
    </location>
</feature>
<dbReference type="PANTHER" id="PTHR46199:SF3">
    <property type="entry name" value="RAC GTPASE-ACTIVATING PROTEIN 1"/>
    <property type="match status" value="1"/>
</dbReference>
<dbReference type="GO" id="GO:0000281">
    <property type="term" value="P:mitotic cytokinesis"/>
    <property type="evidence" value="ECO:0007669"/>
    <property type="project" value="TreeGrafter"/>
</dbReference>
<accession>A0A0K0DPZ3</accession>
<organism evidence="3 4">
    <name type="scientific">Angiostrongylus cantonensis</name>
    <name type="common">Rat lungworm</name>
    <dbReference type="NCBI Taxonomy" id="6313"/>
    <lineage>
        <taxon>Eukaryota</taxon>
        <taxon>Metazoa</taxon>
        <taxon>Ecdysozoa</taxon>
        <taxon>Nematoda</taxon>
        <taxon>Chromadorea</taxon>
        <taxon>Rhabditida</taxon>
        <taxon>Rhabditina</taxon>
        <taxon>Rhabditomorpha</taxon>
        <taxon>Strongyloidea</taxon>
        <taxon>Metastrongylidae</taxon>
        <taxon>Angiostrongylus</taxon>
    </lineage>
</organism>
<dbReference type="WBParaSite" id="ACAC_0001383201-mRNA-1">
    <property type="protein sequence ID" value="ACAC_0001383201-mRNA-1"/>
    <property type="gene ID" value="ACAC_0001383201"/>
</dbReference>
<dbReference type="GO" id="GO:0030496">
    <property type="term" value="C:midbody"/>
    <property type="evidence" value="ECO:0007669"/>
    <property type="project" value="TreeGrafter"/>
</dbReference>
<evidence type="ECO:0000313" key="3">
    <source>
        <dbReference type="Proteomes" id="UP000035642"/>
    </source>
</evidence>
<dbReference type="GO" id="GO:0051233">
    <property type="term" value="C:spindle midzone"/>
    <property type="evidence" value="ECO:0007669"/>
    <property type="project" value="TreeGrafter"/>
</dbReference>
<keyword evidence="3" id="KW-1185">Reference proteome</keyword>
<dbReference type="GO" id="GO:0032154">
    <property type="term" value="C:cleavage furrow"/>
    <property type="evidence" value="ECO:0007669"/>
    <property type="project" value="TreeGrafter"/>
</dbReference>